<keyword evidence="3" id="KW-1185">Reference proteome</keyword>
<organism evidence="3">
    <name type="scientific">Camponotus floridanus</name>
    <name type="common">Florida carpenter ant</name>
    <dbReference type="NCBI Taxonomy" id="104421"/>
    <lineage>
        <taxon>Eukaryota</taxon>
        <taxon>Metazoa</taxon>
        <taxon>Ecdysozoa</taxon>
        <taxon>Arthropoda</taxon>
        <taxon>Hexapoda</taxon>
        <taxon>Insecta</taxon>
        <taxon>Pterygota</taxon>
        <taxon>Neoptera</taxon>
        <taxon>Endopterygota</taxon>
        <taxon>Hymenoptera</taxon>
        <taxon>Apocrita</taxon>
        <taxon>Aculeata</taxon>
        <taxon>Formicoidea</taxon>
        <taxon>Formicidae</taxon>
        <taxon>Formicinae</taxon>
        <taxon>Camponotus</taxon>
    </lineage>
</organism>
<sequence length="174" mass="20230">MHHDSFEARARSLSIRNRNRRIYARHVCASQHEFYTPPASHPGVYYSASTRMGLLLLGDAIREIRLETKRRRVGRQPTLKSESGPRPLNGRRKKTDTNSARTAPHTSFCLPKLEDIRMKFWGKVLGVSRRRKSDDRQTQAPSYFPYLFLSAADISVWIYQTEIEQKSREKQVPT</sequence>
<name>E2A1P3_CAMFO</name>
<accession>E2A1P3</accession>
<gene>
    <name evidence="2" type="ORF">EAG_06902</name>
</gene>
<reference evidence="2 3" key="1">
    <citation type="journal article" date="2010" name="Science">
        <title>Genomic comparison of the ants Camponotus floridanus and Harpegnathos saltator.</title>
        <authorList>
            <person name="Bonasio R."/>
            <person name="Zhang G."/>
            <person name="Ye C."/>
            <person name="Mutti N.S."/>
            <person name="Fang X."/>
            <person name="Qin N."/>
            <person name="Donahue G."/>
            <person name="Yang P."/>
            <person name="Li Q."/>
            <person name="Li C."/>
            <person name="Zhang P."/>
            <person name="Huang Z."/>
            <person name="Berger S.L."/>
            <person name="Reinberg D."/>
            <person name="Wang J."/>
            <person name="Liebig J."/>
        </authorList>
    </citation>
    <scope>NUCLEOTIDE SEQUENCE [LARGE SCALE GENOMIC DNA]</scope>
    <source>
        <strain evidence="3">C129</strain>
    </source>
</reference>
<dbReference type="EMBL" id="GL435766">
    <property type="protein sequence ID" value="EFN72716.1"/>
    <property type="molecule type" value="Genomic_DNA"/>
</dbReference>
<proteinExistence type="predicted"/>
<dbReference type="Proteomes" id="UP000000311">
    <property type="component" value="Unassembled WGS sequence"/>
</dbReference>
<evidence type="ECO:0000256" key="1">
    <source>
        <dbReference type="SAM" id="MobiDB-lite"/>
    </source>
</evidence>
<evidence type="ECO:0000313" key="2">
    <source>
        <dbReference type="EMBL" id="EFN72716.1"/>
    </source>
</evidence>
<feature type="region of interest" description="Disordered" evidence="1">
    <location>
        <begin position="68"/>
        <end position="105"/>
    </location>
</feature>
<evidence type="ECO:0000313" key="3">
    <source>
        <dbReference type="Proteomes" id="UP000000311"/>
    </source>
</evidence>
<dbReference type="InParanoid" id="E2A1P3"/>
<dbReference type="AlphaFoldDB" id="E2A1P3"/>
<protein>
    <submittedName>
        <fullName evidence="2">Uncharacterized protein</fullName>
    </submittedName>
</protein>